<proteinExistence type="predicted"/>
<evidence type="ECO:0000313" key="4">
    <source>
        <dbReference type="Proteomes" id="UP000308197"/>
    </source>
</evidence>
<dbReference type="InterPro" id="IPR008914">
    <property type="entry name" value="PEBP"/>
</dbReference>
<dbReference type="InterPro" id="IPR035810">
    <property type="entry name" value="PEBP_euk"/>
</dbReference>
<dbReference type="EMBL" id="ML211195">
    <property type="protein sequence ID" value="TFK86533.1"/>
    <property type="molecule type" value="Genomic_DNA"/>
</dbReference>
<gene>
    <name evidence="3" type="ORF">K466DRAFT_663688</name>
</gene>
<dbReference type="Pfam" id="PF01161">
    <property type="entry name" value="PBP"/>
    <property type="match status" value="1"/>
</dbReference>
<evidence type="ECO:0000256" key="2">
    <source>
        <dbReference type="SAM" id="MobiDB-lite"/>
    </source>
</evidence>
<dbReference type="InParanoid" id="A0A5C3PKM4"/>
<dbReference type="AlphaFoldDB" id="A0A5C3PKM4"/>
<dbReference type="PANTHER" id="PTHR11362">
    <property type="entry name" value="PHOSPHATIDYLETHANOLAMINE-BINDING PROTEIN"/>
    <property type="match status" value="1"/>
</dbReference>
<organism evidence="3 4">
    <name type="scientific">Polyporus arcularius HHB13444</name>
    <dbReference type="NCBI Taxonomy" id="1314778"/>
    <lineage>
        <taxon>Eukaryota</taxon>
        <taxon>Fungi</taxon>
        <taxon>Dikarya</taxon>
        <taxon>Basidiomycota</taxon>
        <taxon>Agaricomycotina</taxon>
        <taxon>Agaricomycetes</taxon>
        <taxon>Polyporales</taxon>
        <taxon>Polyporaceae</taxon>
        <taxon>Polyporus</taxon>
    </lineage>
</organism>
<dbReference type="PANTHER" id="PTHR11362:SF82">
    <property type="entry name" value="PHOSPHATIDYLETHANOLAMINE-BINDING PROTEIN 4"/>
    <property type="match status" value="1"/>
</dbReference>
<accession>A0A5C3PKM4</accession>
<evidence type="ECO:0000313" key="3">
    <source>
        <dbReference type="EMBL" id="TFK86533.1"/>
    </source>
</evidence>
<sequence>MLALRRLPRYAPKLVSVRGNATVEAASTQASAPPPPPPANPPTPAPAKETAPEEPAEPQQTEQPKGKQRQWPTRRPPISLERPREWCRPLAKGVEPAYDYALRYILRDAAFVKKELEELQAKVKAEEAKPEGERDEQALEEMRKKVRVLEIQGEANLPDVRWKARNGMADMSKPIYRHLAEQKWREEGDLDLLMERIYQMKVVPDMLPELHPSLDLRIRYLEPPPKSNYLRTRVKRKLRQVEPGSFLVPEQTRRPPEIYTTLFHTDTRLYTLLMVDLDVPDSDSQSFTTYLHWMQPNVPLSAFTQSPTVSLDTHTRYVPPHPQRGTPYHRYVLLVLPQSSPTEPIDIPVFQDSERLGFNFRAFAEHYGFDGARGGGAHMWREVWDETVSHIYKFTLKQDEPRFGKMPKPDPYADLKHKKKYL</sequence>
<dbReference type="Proteomes" id="UP000308197">
    <property type="component" value="Unassembled WGS sequence"/>
</dbReference>
<dbReference type="Gene3D" id="1.20.58.1180">
    <property type="match status" value="1"/>
</dbReference>
<keyword evidence="4" id="KW-1185">Reference proteome</keyword>
<dbReference type="SUPFAM" id="SSF49777">
    <property type="entry name" value="PEBP-like"/>
    <property type="match status" value="1"/>
</dbReference>
<feature type="coiled-coil region" evidence="1">
    <location>
        <begin position="102"/>
        <end position="152"/>
    </location>
</feature>
<dbReference type="Gene3D" id="3.90.280.10">
    <property type="entry name" value="PEBP-like"/>
    <property type="match status" value="1"/>
</dbReference>
<dbReference type="STRING" id="1314778.A0A5C3PKM4"/>
<reference evidence="3 4" key="1">
    <citation type="journal article" date="2019" name="Nat. Ecol. Evol.">
        <title>Megaphylogeny resolves global patterns of mushroom evolution.</title>
        <authorList>
            <person name="Varga T."/>
            <person name="Krizsan K."/>
            <person name="Foldi C."/>
            <person name="Dima B."/>
            <person name="Sanchez-Garcia M."/>
            <person name="Sanchez-Ramirez S."/>
            <person name="Szollosi G.J."/>
            <person name="Szarkandi J.G."/>
            <person name="Papp V."/>
            <person name="Albert L."/>
            <person name="Andreopoulos W."/>
            <person name="Angelini C."/>
            <person name="Antonin V."/>
            <person name="Barry K.W."/>
            <person name="Bougher N.L."/>
            <person name="Buchanan P."/>
            <person name="Buyck B."/>
            <person name="Bense V."/>
            <person name="Catcheside P."/>
            <person name="Chovatia M."/>
            <person name="Cooper J."/>
            <person name="Damon W."/>
            <person name="Desjardin D."/>
            <person name="Finy P."/>
            <person name="Geml J."/>
            <person name="Haridas S."/>
            <person name="Hughes K."/>
            <person name="Justo A."/>
            <person name="Karasinski D."/>
            <person name="Kautmanova I."/>
            <person name="Kiss B."/>
            <person name="Kocsube S."/>
            <person name="Kotiranta H."/>
            <person name="LaButti K.M."/>
            <person name="Lechner B.E."/>
            <person name="Liimatainen K."/>
            <person name="Lipzen A."/>
            <person name="Lukacs Z."/>
            <person name="Mihaltcheva S."/>
            <person name="Morgado L.N."/>
            <person name="Niskanen T."/>
            <person name="Noordeloos M.E."/>
            <person name="Ohm R.A."/>
            <person name="Ortiz-Santana B."/>
            <person name="Ovrebo C."/>
            <person name="Racz N."/>
            <person name="Riley R."/>
            <person name="Savchenko A."/>
            <person name="Shiryaev A."/>
            <person name="Soop K."/>
            <person name="Spirin V."/>
            <person name="Szebenyi C."/>
            <person name="Tomsovsky M."/>
            <person name="Tulloss R.E."/>
            <person name="Uehling J."/>
            <person name="Grigoriev I.V."/>
            <person name="Vagvolgyi C."/>
            <person name="Papp T."/>
            <person name="Martin F.M."/>
            <person name="Miettinen O."/>
            <person name="Hibbett D.S."/>
            <person name="Nagy L.G."/>
        </authorList>
    </citation>
    <scope>NUCLEOTIDE SEQUENCE [LARGE SCALE GENOMIC DNA]</scope>
    <source>
        <strain evidence="3 4">HHB13444</strain>
    </source>
</reference>
<dbReference type="FunCoup" id="A0A5C3PKM4">
    <property type="interactions" value="16"/>
</dbReference>
<dbReference type="InterPro" id="IPR036610">
    <property type="entry name" value="PEBP-like_sf"/>
</dbReference>
<protein>
    <submittedName>
        <fullName evidence="3">PEBP-like protein</fullName>
    </submittedName>
</protein>
<dbReference type="CDD" id="cd00866">
    <property type="entry name" value="PEBP_euk"/>
    <property type="match status" value="1"/>
</dbReference>
<feature type="region of interest" description="Disordered" evidence="2">
    <location>
        <begin position="1"/>
        <end position="80"/>
    </location>
</feature>
<feature type="compositionally biased region" description="Pro residues" evidence="2">
    <location>
        <begin position="32"/>
        <end position="45"/>
    </location>
</feature>
<keyword evidence="1" id="KW-0175">Coiled coil</keyword>
<evidence type="ECO:0000256" key="1">
    <source>
        <dbReference type="SAM" id="Coils"/>
    </source>
</evidence>
<name>A0A5C3PKM4_9APHY</name>